<dbReference type="Gene3D" id="2.40.50.100">
    <property type="match status" value="1"/>
</dbReference>
<evidence type="ECO:0000259" key="8">
    <source>
        <dbReference type="Pfam" id="PF25967"/>
    </source>
</evidence>
<evidence type="ECO:0000259" key="7">
    <source>
        <dbReference type="Pfam" id="PF25944"/>
    </source>
</evidence>
<feature type="region of interest" description="Disordered" evidence="3">
    <location>
        <begin position="376"/>
        <end position="413"/>
    </location>
</feature>
<feature type="domain" description="Multidrug resistance protein MdtA-like beta-barrel" evidence="7">
    <location>
        <begin position="218"/>
        <end position="303"/>
    </location>
</feature>
<evidence type="ECO:0000256" key="3">
    <source>
        <dbReference type="SAM" id="MobiDB-lite"/>
    </source>
</evidence>
<sequence>MSKRSPGAATALVLCVLLPILGACSGGAEAEAQKGGNAKGARGPSQVGFVTVTTTDVPLVTQLGGRTVAYETSEVRPQVNGIVQRRLFTEGSFVRQGQPLYQIDPSLYRAAVNEASATVASARAAADAAQARANRFRPLAQIEAVSQQEYTDAAAQARQARAAVAQNQAALETARINLRFATIRAPISGRIGRSLFTQGALVSANQVEPLAIIQRTDPIYVDIQQSSADLTALRRALAQGGVTPGSTQVRLLLEDGSDYGYTGTVQFSELQVNESTGTVTLRASFPNPQGTLLPGQFVQTRFTQAVTPNAILVPQNAVQRDIGGQAYVFIVGPNNKAIRREVKADRAQGNDWVITGGIRAGDKVITQGLANLRDGADIRPVPANTPQRIAPPPAGQGGGRGKAGGQSKGGGPA</sequence>
<proteinExistence type="inferred from homology"/>
<evidence type="ECO:0000313" key="9">
    <source>
        <dbReference type="EMBL" id="WWM69141.1"/>
    </source>
</evidence>
<keyword evidence="4" id="KW-0732">Signal</keyword>
<feature type="chain" id="PRO_5046449470" evidence="4">
    <location>
        <begin position="31"/>
        <end position="413"/>
    </location>
</feature>
<accession>A0ABZ2FWC5</accession>
<dbReference type="EMBL" id="CP145607">
    <property type="protein sequence ID" value="WWM69141.1"/>
    <property type="molecule type" value="Genomic_DNA"/>
</dbReference>
<dbReference type="Gene3D" id="2.40.420.20">
    <property type="match status" value="1"/>
</dbReference>
<dbReference type="InterPro" id="IPR006143">
    <property type="entry name" value="RND_pump_MFP"/>
</dbReference>
<reference evidence="9 10" key="1">
    <citation type="submission" date="2024-02" db="EMBL/GenBank/DDBJ databases">
        <title>Full genome sequence of Sphingomonas kaistensis.</title>
        <authorList>
            <person name="Poletto B.L."/>
            <person name="Silva G."/>
            <person name="Galante D."/>
            <person name="Campos K.R."/>
            <person name="Santos M.B.N."/>
            <person name="Sacchi C.T."/>
        </authorList>
    </citation>
    <scope>NUCLEOTIDE SEQUENCE [LARGE SCALE GENOMIC DNA]</scope>
    <source>
        <strain evidence="9 10">MA4R</strain>
    </source>
</reference>
<dbReference type="Pfam" id="PF25944">
    <property type="entry name" value="Beta-barrel_RND"/>
    <property type="match status" value="1"/>
</dbReference>
<name>A0ABZ2FWC5_9SPHN</name>
<comment type="subcellular location">
    <subcellularLocation>
        <location evidence="1">Cell envelope</location>
    </subcellularLocation>
</comment>
<dbReference type="Gene3D" id="2.40.30.170">
    <property type="match status" value="1"/>
</dbReference>
<evidence type="ECO:0000259" key="5">
    <source>
        <dbReference type="Pfam" id="PF25876"/>
    </source>
</evidence>
<organism evidence="9 10">
    <name type="scientific">Sphingomonas kaistensis</name>
    <dbReference type="NCBI Taxonomy" id="298708"/>
    <lineage>
        <taxon>Bacteria</taxon>
        <taxon>Pseudomonadati</taxon>
        <taxon>Pseudomonadota</taxon>
        <taxon>Alphaproteobacteria</taxon>
        <taxon>Sphingomonadales</taxon>
        <taxon>Sphingomonadaceae</taxon>
        <taxon>Sphingomonas</taxon>
    </lineage>
</organism>
<protein>
    <submittedName>
        <fullName evidence="9">Efflux RND transporter periplasmic adaptor subunit</fullName>
    </submittedName>
</protein>
<feature type="domain" description="Multidrug resistance protein MdtA-like barrel-sandwich hybrid" evidence="6">
    <location>
        <begin position="72"/>
        <end position="214"/>
    </location>
</feature>
<dbReference type="Proteomes" id="UP001382935">
    <property type="component" value="Chromosome"/>
</dbReference>
<dbReference type="InterPro" id="IPR058626">
    <property type="entry name" value="MdtA-like_b-barrel"/>
</dbReference>
<dbReference type="NCBIfam" id="TIGR01730">
    <property type="entry name" value="RND_mfp"/>
    <property type="match status" value="1"/>
</dbReference>
<dbReference type="PROSITE" id="PS51257">
    <property type="entry name" value="PROKAR_LIPOPROTEIN"/>
    <property type="match status" value="1"/>
</dbReference>
<gene>
    <name evidence="9" type="ORF">V6R86_00095</name>
</gene>
<dbReference type="PANTHER" id="PTHR30158:SF3">
    <property type="entry name" value="MULTIDRUG EFFLUX PUMP SUBUNIT ACRA-RELATED"/>
    <property type="match status" value="1"/>
</dbReference>
<dbReference type="Pfam" id="PF25967">
    <property type="entry name" value="RND-MFP_C"/>
    <property type="match status" value="1"/>
</dbReference>
<feature type="domain" description="Multidrug resistance protein MdtA-like alpha-helical hairpin" evidence="5">
    <location>
        <begin position="113"/>
        <end position="180"/>
    </location>
</feature>
<keyword evidence="10" id="KW-1185">Reference proteome</keyword>
<feature type="domain" description="Multidrug resistance protein MdtA-like C-terminal permuted SH3" evidence="8">
    <location>
        <begin position="309"/>
        <end position="369"/>
    </location>
</feature>
<dbReference type="PANTHER" id="PTHR30158">
    <property type="entry name" value="ACRA/E-RELATED COMPONENT OF DRUG EFFLUX TRANSPORTER"/>
    <property type="match status" value="1"/>
</dbReference>
<feature type="signal peptide" evidence="4">
    <location>
        <begin position="1"/>
        <end position="30"/>
    </location>
</feature>
<evidence type="ECO:0000313" key="10">
    <source>
        <dbReference type="Proteomes" id="UP001382935"/>
    </source>
</evidence>
<evidence type="ECO:0000256" key="1">
    <source>
        <dbReference type="ARBA" id="ARBA00004196"/>
    </source>
</evidence>
<dbReference type="InterPro" id="IPR058625">
    <property type="entry name" value="MdtA-like_BSH"/>
</dbReference>
<dbReference type="InterPro" id="IPR058624">
    <property type="entry name" value="MdtA-like_HH"/>
</dbReference>
<dbReference type="RefSeq" id="WP_338501045.1">
    <property type="nucleotide sequence ID" value="NZ_CP145607.1"/>
</dbReference>
<evidence type="ECO:0000259" key="6">
    <source>
        <dbReference type="Pfam" id="PF25917"/>
    </source>
</evidence>
<comment type="similarity">
    <text evidence="2">Belongs to the membrane fusion protein (MFP) (TC 8.A.1) family.</text>
</comment>
<evidence type="ECO:0000256" key="4">
    <source>
        <dbReference type="SAM" id="SignalP"/>
    </source>
</evidence>
<dbReference type="InterPro" id="IPR058627">
    <property type="entry name" value="MdtA-like_C"/>
</dbReference>
<dbReference type="Gene3D" id="1.10.287.470">
    <property type="entry name" value="Helix hairpin bin"/>
    <property type="match status" value="1"/>
</dbReference>
<dbReference type="SUPFAM" id="SSF111369">
    <property type="entry name" value="HlyD-like secretion proteins"/>
    <property type="match status" value="1"/>
</dbReference>
<evidence type="ECO:0000256" key="2">
    <source>
        <dbReference type="ARBA" id="ARBA00009477"/>
    </source>
</evidence>
<dbReference type="Pfam" id="PF25876">
    <property type="entry name" value="HH_MFP_RND"/>
    <property type="match status" value="1"/>
</dbReference>
<dbReference type="Pfam" id="PF25917">
    <property type="entry name" value="BSH_RND"/>
    <property type="match status" value="1"/>
</dbReference>
<feature type="compositionally biased region" description="Gly residues" evidence="3">
    <location>
        <begin position="395"/>
        <end position="413"/>
    </location>
</feature>